<dbReference type="EMBL" id="FQUW01000017">
    <property type="protein sequence ID" value="SHF18802.1"/>
    <property type="molecule type" value="Genomic_DNA"/>
</dbReference>
<dbReference type="PANTHER" id="PTHR21499">
    <property type="entry name" value="ASPARTATE KINASE"/>
    <property type="match status" value="1"/>
</dbReference>
<dbReference type="EC" id="2.7.2.4" evidence="17"/>
<dbReference type="GO" id="GO:0004072">
    <property type="term" value="F:aspartate kinase activity"/>
    <property type="evidence" value="ECO:0007669"/>
    <property type="project" value="UniProtKB-EC"/>
</dbReference>
<dbReference type="InterPro" id="IPR054352">
    <property type="entry name" value="ACT_Aspartokinase"/>
</dbReference>
<evidence type="ECO:0000256" key="6">
    <source>
        <dbReference type="ARBA" id="ARBA00022605"/>
    </source>
</evidence>
<dbReference type="InterPro" id="IPR018042">
    <property type="entry name" value="Aspartate_kinase_CS"/>
</dbReference>
<evidence type="ECO:0000256" key="4">
    <source>
        <dbReference type="ARBA" id="ARBA00005139"/>
    </source>
</evidence>
<dbReference type="Pfam" id="PF00696">
    <property type="entry name" value="AA_kinase"/>
    <property type="match status" value="1"/>
</dbReference>
<gene>
    <name evidence="20" type="ORF">SAMN02745218_01645</name>
</gene>
<dbReference type="GO" id="GO:0009090">
    <property type="term" value="P:homoserine biosynthetic process"/>
    <property type="evidence" value="ECO:0007669"/>
    <property type="project" value="TreeGrafter"/>
</dbReference>
<evidence type="ECO:0000313" key="20">
    <source>
        <dbReference type="EMBL" id="SHF18802.1"/>
    </source>
</evidence>
<evidence type="ECO:0000256" key="17">
    <source>
        <dbReference type="RuleBase" id="RU003448"/>
    </source>
</evidence>
<keyword evidence="12" id="KW-0220">Diaminopimelate biosynthesis</keyword>
<dbReference type="SUPFAM" id="SSF53633">
    <property type="entry name" value="Carbamate kinase-like"/>
    <property type="match status" value="1"/>
</dbReference>
<dbReference type="NCBIfam" id="NF005154">
    <property type="entry name" value="PRK06635.1-2"/>
    <property type="match status" value="1"/>
</dbReference>
<evidence type="ECO:0000256" key="15">
    <source>
        <dbReference type="ARBA" id="ARBA00063835"/>
    </source>
</evidence>
<dbReference type="PANTHER" id="PTHR21499:SF3">
    <property type="entry name" value="ASPARTOKINASE"/>
    <property type="match status" value="1"/>
</dbReference>
<dbReference type="CDD" id="cd04261">
    <property type="entry name" value="AAK_AKii-LysC-BS"/>
    <property type="match status" value="1"/>
</dbReference>
<dbReference type="PROSITE" id="PS51671">
    <property type="entry name" value="ACT"/>
    <property type="match status" value="1"/>
</dbReference>
<dbReference type="Gene3D" id="3.40.1160.10">
    <property type="entry name" value="Acetylglutamate kinase-like"/>
    <property type="match status" value="1"/>
</dbReference>
<comment type="pathway">
    <text evidence="2 18">Amino-acid biosynthesis; L-lysine biosynthesis via DAP pathway; (S)-tetrahydrodipicolinate from L-aspartate: step 1/4.</text>
</comment>
<dbReference type="InterPro" id="IPR036393">
    <property type="entry name" value="AceGlu_kinase-like_sf"/>
</dbReference>
<feature type="binding site" evidence="16">
    <location>
        <begin position="172"/>
        <end position="173"/>
    </location>
    <ligand>
        <name>ATP</name>
        <dbReference type="ChEBI" id="CHEBI:30616"/>
    </ligand>
</feature>
<evidence type="ECO:0000256" key="2">
    <source>
        <dbReference type="ARBA" id="ARBA00004766"/>
    </source>
</evidence>
<dbReference type="PIRSF" id="PIRSF000726">
    <property type="entry name" value="Asp_kin"/>
    <property type="match status" value="1"/>
</dbReference>
<evidence type="ECO:0000256" key="13">
    <source>
        <dbReference type="ARBA" id="ARBA00023154"/>
    </source>
</evidence>
<dbReference type="GO" id="GO:0009088">
    <property type="term" value="P:threonine biosynthetic process"/>
    <property type="evidence" value="ECO:0007669"/>
    <property type="project" value="UniProtKB-UniPathway"/>
</dbReference>
<dbReference type="FunFam" id="3.40.1160.10:FF:000002">
    <property type="entry name" value="Aspartokinase"/>
    <property type="match status" value="1"/>
</dbReference>
<dbReference type="RefSeq" id="WP_073164986.1">
    <property type="nucleotide sequence ID" value="NZ_FQUW01000017.1"/>
</dbReference>
<dbReference type="GO" id="GO:0009089">
    <property type="term" value="P:lysine biosynthetic process via diaminopimelate"/>
    <property type="evidence" value="ECO:0007669"/>
    <property type="project" value="UniProtKB-UniPathway"/>
</dbReference>
<comment type="function">
    <text evidence="1">Catalyzes the phosphorylation of the beta-carboxyl group of aspartic acid with ATP to yield 4-phospho-L-aspartate, which is involved in the branched biosynthetic pathway leading to the biosynthesis of amino acids threonine, isoleucine and methionine.</text>
</comment>
<dbReference type="GO" id="GO:0005829">
    <property type="term" value="C:cytosol"/>
    <property type="evidence" value="ECO:0007669"/>
    <property type="project" value="TreeGrafter"/>
</dbReference>
<evidence type="ECO:0000256" key="14">
    <source>
        <dbReference type="ARBA" id="ARBA00047872"/>
    </source>
</evidence>
<keyword evidence="6 18" id="KW-0028">Amino-acid biosynthesis</keyword>
<keyword evidence="8" id="KW-0677">Repeat</keyword>
<dbReference type="GO" id="GO:0005524">
    <property type="term" value="F:ATP binding"/>
    <property type="evidence" value="ECO:0007669"/>
    <property type="project" value="UniProtKB-KW"/>
</dbReference>
<dbReference type="NCBIfam" id="TIGR00656">
    <property type="entry name" value="asp_kin_monofn"/>
    <property type="match status" value="1"/>
</dbReference>
<evidence type="ECO:0000256" key="16">
    <source>
        <dbReference type="PIRSR" id="PIRSR000726-1"/>
    </source>
</evidence>
<name>A0A1M4ZLX1_9FIRM</name>
<dbReference type="InterPro" id="IPR041740">
    <property type="entry name" value="AKii-LysC-BS"/>
</dbReference>
<dbReference type="PROSITE" id="PS00324">
    <property type="entry name" value="ASPARTOKINASE"/>
    <property type="match status" value="1"/>
</dbReference>
<evidence type="ECO:0000256" key="7">
    <source>
        <dbReference type="ARBA" id="ARBA00022679"/>
    </source>
</evidence>
<dbReference type="InterPro" id="IPR002912">
    <property type="entry name" value="ACT_dom"/>
</dbReference>
<keyword evidence="21" id="KW-1185">Reference proteome</keyword>
<keyword evidence="10 17" id="KW-0418">Kinase</keyword>
<dbReference type="OrthoDB" id="9799110at2"/>
<dbReference type="InterPro" id="IPR001048">
    <property type="entry name" value="Asp/Glu/Uridylate_kinase"/>
</dbReference>
<comment type="pathway">
    <text evidence="3 18">Amino-acid biosynthesis; L-methionine biosynthesis via de novo pathway; L-homoserine from L-aspartate: step 1/3.</text>
</comment>
<evidence type="ECO:0000256" key="11">
    <source>
        <dbReference type="ARBA" id="ARBA00022840"/>
    </source>
</evidence>
<dbReference type="UniPathway" id="UPA00050">
    <property type="reaction ID" value="UER00461"/>
</dbReference>
<dbReference type="FunFam" id="3.30.2130.10:FF:000001">
    <property type="entry name" value="Bifunctional aspartokinase/homoserine dehydrogenase"/>
    <property type="match status" value="1"/>
</dbReference>
<protein>
    <recommendedName>
        <fullName evidence="17">Aspartokinase</fullName>
        <ecNumber evidence="17">2.7.2.4</ecNumber>
    </recommendedName>
</protein>
<evidence type="ECO:0000256" key="3">
    <source>
        <dbReference type="ARBA" id="ARBA00004986"/>
    </source>
</evidence>
<comment type="pathway">
    <text evidence="4 18">Amino-acid biosynthesis; L-threonine biosynthesis; L-threonine from L-aspartate: step 1/5.</text>
</comment>
<comment type="catalytic activity">
    <reaction evidence="14 17">
        <text>L-aspartate + ATP = 4-phospho-L-aspartate + ADP</text>
        <dbReference type="Rhea" id="RHEA:23776"/>
        <dbReference type="ChEBI" id="CHEBI:29991"/>
        <dbReference type="ChEBI" id="CHEBI:30616"/>
        <dbReference type="ChEBI" id="CHEBI:57535"/>
        <dbReference type="ChEBI" id="CHEBI:456216"/>
        <dbReference type="EC" id="2.7.2.4"/>
    </reaction>
</comment>
<dbReference type="SUPFAM" id="SSF55021">
    <property type="entry name" value="ACT-like"/>
    <property type="match status" value="2"/>
</dbReference>
<feature type="binding site" evidence="16">
    <location>
        <position position="183"/>
    </location>
    <ligand>
        <name>ATP</name>
        <dbReference type="ChEBI" id="CHEBI:30616"/>
    </ligand>
</feature>
<organism evidence="20 21">
    <name type="scientific">Desulfofundulus australicus DSM 11792</name>
    <dbReference type="NCBI Taxonomy" id="1121425"/>
    <lineage>
        <taxon>Bacteria</taxon>
        <taxon>Bacillati</taxon>
        <taxon>Bacillota</taxon>
        <taxon>Clostridia</taxon>
        <taxon>Eubacteriales</taxon>
        <taxon>Peptococcaceae</taxon>
        <taxon>Desulfofundulus</taxon>
    </lineage>
</organism>
<dbReference type="InterPro" id="IPR005260">
    <property type="entry name" value="Asp_kin_monofn"/>
</dbReference>
<dbReference type="Proteomes" id="UP000184196">
    <property type="component" value="Unassembled WGS sequence"/>
</dbReference>
<dbReference type="CDD" id="cd04923">
    <property type="entry name" value="ACT_AK-LysC-DapG-like_2"/>
    <property type="match status" value="1"/>
</dbReference>
<dbReference type="CDD" id="cd04913">
    <property type="entry name" value="ACT_AKii-LysC-BS-like_1"/>
    <property type="match status" value="1"/>
</dbReference>
<keyword evidence="7 17" id="KW-0808">Transferase</keyword>
<dbReference type="Pfam" id="PF01842">
    <property type="entry name" value="ACT"/>
    <property type="match status" value="1"/>
</dbReference>
<feature type="binding site" evidence="16">
    <location>
        <position position="46"/>
    </location>
    <ligand>
        <name>substrate</name>
    </ligand>
</feature>
<evidence type="ECO:0000256" key="8">
    <source>
        <dbReference type="ARBA" id="ARBA00022737"/>
    </source>
</evidence>
<proteinExistence type="inferred from homology"/>
<evidence type="ECO:0000256" key="1">
    <source>
        <dbReference type="ARBA" id="ARBA00003121"/>
    </source>
</evidence>
<feature type="domain" description="ACT" evidence="19">
    <location>
        <begin position="263"/>
        <end position="346"/>
    </location>
</feature>
<dbReference type="AlphaFoldDB" id="A0A1M4ZLX1"/>
<evidence type="ECO:0000256" key="5">
    <source>
        <dbReference type="ARBA" id="ARBA00010122"/>
    </source>
</evidence>
<dbReference type="Gene3D" id="3.30.2130.10">
    <property type="entry name" value="VC0802-like"/>
    <property type="match status" value="1"/>
</dbReference>
<keyword evidence="13" id="KW-0457">Lysine biosynthesis</keyword>
<keyword evidence="9 16" id="KW-0547">Nucleotide-binding</keyword>
<accession>A0A1M4ZLX1</accession>
<evidence type="ECO:0000256" key="10">
    <source>
        <dbReference type="ARBA" id="ARBA00022777"/>
    </source>
</evidence>
<sequence>MLVVQKYGGSSVATPEHIRRVARRVVEYRRQGHQVVVVVSAMGDTTDELIALMNKVSDNPPEREVDMLLSTGEQVSIALLAMAISRLEEDVISLTGSQAGIITDNVHTKARIIKVNTERIVRELSAGKIVVVAGFQGVNDANDITTLGRGGSDTTAVALAAALKADLCEIYTDVDGVYTADPRLVPDARKLPTVSYDEMLEMAHLGAAVLHYRAVECAKLHGVTLHVRSSFNRNPGTIVKEADEVEKSIIVTGVTHDLNIAKVALFDVYDRPGIAWKIFHALAVENINVDMIIQSAMRDGLNDIAFTICKSDLKKTLAVLENIREQVGATGYTYDENVAKVSIVGSGIATNAGVAAMMFEALARENINLEMIATSEIKISCIIKAHEVSRAVRALHRKFIVPGEDICMVSA</sequence>
<dbReference type="InterPro" id="IPR045865">
    <property type="entry name" value="ACT-like_dom_sf"/>
</dbReference>
<feature type="binding site" evidence="16">
    <location>
        <position position="73"/>
    </location>
    <ligand>
        <name>substrate</name>
    </ligand>
</feature>
<comment type="similarity">
    <text evidence="5 17">Belongs to the aspartokinase family.</text>
</comment>
<feature type="binding site" evidence="16">
    <location>
        <begin position="6"/>
        <end position="9"/>
    </location>
    <ligand>
        <name>ATP</name>
        <dbReference type="ChEBI" id="CHEBI:30616"/>
    </ligand>
</feature>
<dbReference type="NCBIfam" id="NF005155">
    <property type="entry name" value="PRK06635.1-4"/>
    <property type="match status" value="1"/>
</dbReference>
<dbReference type="UniPathway" id="UPA00034">
    <property type="reaction ID" value="UER00015"/>
</dbReference>
<evidence type="ECO:0000256" key="9">
    <source>
        <dbReference type="ARBA" id="ARBA00022741"/>
    </source>
</evidence>
<evidence type="ECO:0000256" key="18">
    <source>
        <dbReference type="RuleBase" id="RU004249"/>
    </source>
</evidence>
<dbReference type="InterPro" id="IPR001341">
    <property type="entry name" value="Asp_kinase"/>
</dbReference>
<dbReference type="Pfam" id="PF22468">
    <property type="entry name" value="ACT_9"/>
    <property type="match status" value="1"/>
</dbReference>
<feature type="binding site" evidence="16">
    <location>
        <position position="178"/>
    </location>
    <ligand>
        <name>ATP</name>
        <dbReference type="ChEBI" id="CHEBI:30616"/>
    </ligand>
</feature>
<evidence type="ECO:0000259" key="19">
    <source>
        <dbReference type="PROSITE" id="PS51671"/>
    </source>
</evidence>
<keyword evidence="11 16" id="KW-0067">ATP-binding</keyword>
<dbReference type="NCBIfam" id="TIGR00657">
    <property type="entry name" value="asp_kinases"/>
    <property type="match status" value="1"/>
</dbReference>
<dbReference type="UniPathway" id="UPA00051">
    <property type="reaction ID" value="UER00462"/>
</dbReference>
<evidence type="ECO:0000313" key="21">
    <source>
        <dbReference type="Proteomes" id="UP000184196"/>
    </source>
</evidence>
<comment type="subunit">
    <text evidence="15">Tetramer consisting of 2 isoforms Alpha (catalytic and regulation) and of a homodimer of 2 isoforms Beta (regulation).</text>
</comment>
<dbReference type="GO" id="GO:0019877">
    <property type="term" value="P:diaminopimelate biosynthetic process"/>
    <property type="evidence" value="ECO:0007669"/>
    <property type="project" value="UniProtKB-KW"/>
</dbReference>
<evidence type="ECO:0000256" key="12">
    <source>
        <dbReference type="ARBA" id="ARBA00022915"/>
    </source>
</evidence>
<reference evidence="21" key="1">
    <citation type="submission" date="2016-11" db="EMBL/GenBank/DDBJ databases">
        <authorList>
            <person name="Varghese N."/>
            <person name="Submissions S."/>
        </authorList>
    </citation>
    <scope>NUCLEOTIDE SEQUENCE [LARGE SCALE GENOMIC DNA]</scope>
    <source>
        <strain evidence="21">DSM 11792</strain>
    </source>
</reference>